<accession>A0A1G2LYH7</accession>
<proteinExistence type="predicted"/>
<feature type="binding site" evidence="3">
    <location>
        <position position="160"/>
    </location>
    <ligand>
        <name>a divalent metal cation</name>
        <dbReference type="ChEBI" id="CHEBI:60240"/>
        <label>2</label>
    </ligand>
</feature>
<keyword evidence="1 3" id="KW-0479">Metal-binding</keyword>
<evidence type="ECO:0000313" key="5">
    <source>
        <dbReference type="Proteomes" id="UP000178116"/>
    </source>
</evidence>
<dbReference type="Pfam" id="PF01026">
    <property type="entry name" value="TatD_DNase"/>
    <property type="match status" value="1"/>
</dbReference>
<evidence type="ECO:0000313" key="4">
    <source>
        <dbReference type="EMBL" id="OHA15909.1"/>
    </source>
</evidence>
<dbReference type="GO" id="GO:0016788">
    <property type="term" value="F:hydrolase activity, acting on ester bonds"/>
    <property type="evidence" value="ECO:0007669"/>
    <property type="project" value="InterPro"/>
</dbReference>
<evidence type="ECO:0000256" key="2">
    <source>
        <dbReference type="ARBA" id="ARBA00022801"/>
    </source>
</evidence>
<dbReference type="InterPro" id="IPR018228">
    <property type="entry name" value="DNase_TatD-rel_CS"/>
</dbReference>
<dbReference type="NCBIfam" id="TIGR00010">
    <property type="entry name" value="YchF/TatD family DNA exonuclease"/>
    <property type="match status" value="1"/>
</dbReference>
<feature type="binding site" evidence="3">
    <location>
        <position position="95"/>
    </location>
    <ligand>
        <name>a divalent metal cation</name>
        <dbReference type="ChEBI" id="CHEBI:60240"/>
        <label>1</label>
    </ligand>
</feature>
<dbReference type="InterPro" id="IPR015991">
    <property type="entry name" value="TatD/YcfH-like"/>
</dbReference>
<dbReference type="GO" id="GO:0046872">
    <property type="term" value="F:metal ion binding"/>
    <property type="evidence" value="ECO:0007669"/>
    <property type="project" value="UniProtKB-KW"/>
</dbReference>
<name>A0A1G2LYH7_9BACT</name>
<dbReference type="InterPro" id="IPR001130">
    <property type="entry name" value="TatD-like"/>
</dbReference>
<evidence type="ECO:0000256" key="3">
    <source>
        <dbReference type="PIRSR" id="PIRSR005902-1"/>
    </source>
</evidence>
<dbReference type="PIRSF" id="PIRSF005902">
    <property type="entry name" value="DNase_TatD"/>
    <property type="match status" value="1"/>
</dbReference>
<keyword evidence="2" id="KW-0378">Hydrolase</keyword>
<dbReference type="PROSITE" id="PS01137">
    <property type="entry name" value="TATD_1"/>
    <property type="match status" value="1"/>
</dbReference>
<dbReference type="AlphaFoldDB" id="A0A1G2LYH7"/>
<feature type="binding site" evidence="3">
    <location>
        <position position="9"/>
    </location>
    <ligand>
        <name>a divalent metal cation</name>
        <dbReference type="ChEBI" id="CHEBI:60240"/>
        <label>1</label>
    </ligand>
</feature>
<comment type="caution">
    <text evidence="4">The sequence shown here is derived from an EMBL/GenBank/DDBJ whole genome shotgun (WGS) entry which is preliminary data.</text>
</comment>
<dbReference type="Proteomes" id="UP000178116">
    <property type="component" value="Unassembled WGS sequence"/>
</dbReference>
<dbReference type="PANTHER" id="PTHR46124">
    <property type="entry name" value="D-AMINOACYL-TRNA DEACYLASE"/>
    <property type="match status" value="1"/>
</dbReference>
<dbReference type="GO" id="GO:0005829">
    <property type="term" value="C:cytosol"/>
    <property type="evidence" value="ECO:0007669"/>
    <property type="project" value="TreeGrafter"/>
</dbReference>
<dbReference type="Gene3D" id="3.20.20.140">
    <property type="entry name" value="Metal-dependent hydrolases"/>
    <property type="match status" value="1"/>
</dbReference>
<dbReference type="GO" id="GO:0004536">
    <property type="term" value="F:DNA nuclease activity"/>
    <property type="evidence" value="ECO:0007669"/>
    <property type="project" value="InterPro"/>
</dbReference>
<dbReference type="EMBL" id="MHRA01000008">
    <property type="protein sequence ID" value="OHA15909.1"/>
    <property type="molecule type" value="Genomic_DNA"/>
</dbReference>
<protein>
    <recommendedName>
        <fullName evidence="6">Hydrolase TatD</fullName>
    </recommendedName>
</protein>
<sequence length="259" mass="29288">MFPFLIDTHCHLDFSDFDSDRDDVVRRAYEGGVKKIINIGCNLERAKKTIEIAKDYAFIFASVGLHPQEAEAGDEKFFSELEKLLKEPKAAAIGECGLETGNLKPEINAEKQKEVFLRHLELAKEFDKPVIIHCRNAYSEVLEILKKEKERNPGLRGVVHFFSGRLSQAEEFLKLGFLISFTGVITFARDYDKIIKAVPLEKIMVETDAPFVAPIPYRGQRNEPLYVKYVVQKISELKGLSFEEAASAATKNAEKLFGV</sequence>
<dbReference type="InterPro" id="IPR032466">
    <property type="entry name" value="Metal_Hydrolase"/>
</dbReference>
<feature type="binding site" evidence="3">
    <location>
        <position position="11"/>
    </location>
    <ligand>
        <name>a divalent metal cation</name>
        <dbReference type="ChEBI" id="CHEBI:60240"/>
        <label>1</label>
    </ligand>
</feature>
<dbReference type="FunFam" id="3.20.20.140:FF:000005">
    <property type="entry name" value="TatD family hydrolase"/>
    <property type="match status" value="1"/>
</dbReference>
<evidence type="ECO:0000256" key="1">
    <source>
        <dbReference type="ARBA" id="ARBA00022723"/>
    </source>
</evidence>
<feature type="binding site" evidence="3">
    <location>
        <position position="208"/>
    </location>
    <ligand>
        <name>a divalent metal cation</name>
        <dbReference type="ChEBI" id="CHEBI:60240"/>
        <label>1</label>
    </ligand>
</feature>
<feature type="binding site" evidence="3">
    <location>
        <position position="133"/>
    </location>
    <ligand>
        <name>a divalent metal cation</name>
        <dbReference type="ChEBI" id="CHEBI:60240"/>
        <label>2</label>
    </ligand>
</feature>
<dbReference type="CDD" id="cd01310">
    <property type="entry name" value="TatD_DNAse"/>
    <property type="match status" value="1"/>
</dbReference>
<evidence type="ECO:0008006" key="6">
    <source>
        <dbReference type="Google" id="ProtNLM"/>
    </source>
</evidence>
<organism evidence="4 5">
    <name type="scientific">Candidatus Tagabacteria bacterium RIFCSPLOWO2_01_FULL_42_9</name>
    <dbReference type="NCBI Taxonomy" id="1802296"/>
    <lineage>
        <taxon>Bacteria</taxon>
        <taxon>Candidatus Tagaibacteriota</taxon>
    </lineage>
</organism>
<gene>
    <name evidence="4" type="ORF">A3A10_01720</name>
</gene>
<dbReference type="SUPFAM" id="SSF51556">
    <property type="entry name" value="Metallo-dependent hydrolases"/>
    <property type="match status" value="1"/>
</dbReference>
<reference evidence="4 5" key="1">
    <citation type="journal article" date="2016" name="Nat. Commun.">
        <title>Thousands of microbial genomes shed light on interconnected biogeochemical processes in an aquifer system.</title>
        <authorList>
            <person name="Anantharaman K."/>
            <person name="Brown C.T."/>
            <person name="Hug L.A."/>
            <person name="Sharon I."/>
            <person name="Castelle C.J."/>
            <person name="Probst A.J."/>
            <person name="Thomas B.C."/>
            <person name="Singh A."/>
            <person name="Wilkins M.J."/>
            <person name="Karaoz U."/>
            <person name="Brodie E.L."/>
            <person name="Williams K.H."/>
            <person name="Hubbard S.S."/>
            <person name="Banfield J.F."/>
        </authorList>
    </citation>
    <scope>NUCLEOTIDE SEQUENCE [LARGE SCALE GENOMIC DNA]</scope>
</reference>
<dbReference type="PANTHER" id="PTHR46124:SF2">
    <property type="entry name" value="D-AMINOACYL-TRNA DEACYLASE"/>
    <property type="match status" value="1"/>
</dbReference>